<gene>
    <name evidence="1" type="ORF">FG382_08750</name>
</gene>
<dbReference type="OrthoDB" id="4986073at2"/>
<dbReference type="AlphaFoldDB" id="A0A544TAX2"/>
<evidence type="ECO:0000313" key="2">
    <source>
        <dbReference type="Proteomes" id="UP000317316"/>
    </source>
</evidence>
<accession>A0A544TAX2</accession>
<protein>
    <submittedName>
        <fullName evidence="1">ArsR family transcriptional regulator</fullName>
    </submittedName>
</protein>
<dbReference type="Gene3D" id="3.30.70.270">
    <property type="match status" value="1"/>
</dbReference>
<name>A0A544TAX2_9BACI</name>
<organism evidence="1 2">
    <name type="scientific">Psychrobacillus lasiicapitis</name>
    <dbReference type="NCBI Taxonomy" id="1636719"/>
    <lineage>
        <taxon>Bacteria</taxon>
        <taxon>Bacillati</taxon>
        <taxon>Bacillota</taxon>
        <taxon>Bacilli</taxon>
        <taxon>Bacillales</taxon>
        <taxon>Bacillaceae</taxon>
        <taxon>Psychrobacillus</taxon>
    </lineage>
</organism>
<evidence type="ECO:0000313" key="1">
    <source>
        <dbReference type="EMBL" id="TQR14617.1"/>
    </source>
</evidence>
<proteinExistence type="predicted"/>
<keyword evidence="2" id="KW-1185">Reference proteome</keyword>
<dbReference type="InterPro" id="IPR043128">
    <property type="entry name" value="Rev_trsase/Diguanyl_cyclase"/>
</dbReference>
<comment type="caution">
    <text evidence="1">The sequence shown here is derived from an EMBL/GenBank/DDBJ whole genome shotgun (WGS) entry which is preliminary data.</text>
</comment>
<dbReference type="EMBL" id="VDGH01000004">
    <property type="protein sequence ID" value="TQR14617.1"/>
    <property type="molecule type" value="Genomic_DNA"/>
</dbReference>
<dbReference type="Proteomes" id="UP000317316">
    <property type="component" value="Unassembled WGS sequence"/>
</dbReference>
<sequence>MESVVRQYPEFSYISISYWHDEEIIEKLTMYKKDVDMWLFSGQIPYGFAKKWGGIVQPMFYVPSSGSSLFKTLLQIAYNQKIPFEQISFDMFHPDELERVFKESNIAVKPPYLKYYEGEVPTDEIVNYHYELWKNGKTLAAVTCLKNAQHELRKLGVPAFRVLPTQSAIVSTLALILQTHETMHFKDTQIAVQMIEFDSFSSLTKDTFSTDEIYKIEIKMTEKLLEYTKKINGSLKAAGPGRFVIFTTHGLLREMTRDFTIIPDFEILQLRGQDAVTSGIGIGKTVYEAEINAGTALLHAKEFHKGASMVILDDKTIIGPLGRPEQITYGYAPKHLQILSEQTSLSIATLSKLESILRKIGKIEINAHDLAQHMSIMPRSARRILTELESKGFAQVIGEENPHPRGRPRKIYQIILKQDL</sequence>
<reference evidence="1 2" key="1">
    <citation type="submission" date="2019-05" db="EMBL/GenBank/DDBJ databases">
        <title>Psychrobacillus vulpis sp. nov., a new species isolated from feces of a red fox that inhabits in The Tablas de Daimiel Natural Park, Albacete, Spain.</title>
        <authorList>
            <person name="Rodriguez M."/>
            <person name="Reina J.C."/>
            <person name="Bejar V."/>
            <person name="Llamas I."/>
        </authorList>
    </citation>
    <scope>NUCLEOTIDE SEQUENCE [LARGE SCALE GENOMIC DNA]</scope>
    <source>
        <strain evidence="1 2">NEAU-3TGS17</strain>
    </source>
</reference>